<keyword evidence="2" id="KW-1185">Reference proteome</keyword>
<name>A0AAV4B2W3_9GAST</name>
<gene>
    <name evidence="1" type="ORF">PoB_003967600</name>
</gene>
<accession>A0AAV4B2W3</accession>
<dbReference type="EMBL" id="BLXT01004479">
    <property type="protein sequence ID" value="GFO13171.1"/>
    <property type="molecule type" value="Genomic_DNA"/>
</dbReference>
<proteinExistence type="predicted"/>
<dbReference type="Proteomes" id="UP000735302">
    <property type="component" value="Unassembled WGS sequence"/>
</dbReference>
<sequence length="86" mass="9633">MPQVSVTAEPPVPVITEIPAIFTTETPVPDSLEQQVFNATEVLVMILRAARYPKWSSKNQSKKNERSFFLESVGEKGADPEWKVLC</sequence>
<comment type="caution">
    <text evidence="1">The sequence shown here is derived from an EMBL/GenBank/DDBJ whole genome shotgun (WGS) entry which is preliminary data.</text>
</comment>
<protein>
    <submittedName>
        <fullName evidence="1">Uncharacterized protein</fullName>
    </submittedName>
</protein>
<organism evidence="1 2">
    <name type="scientific">Plakobranchus ocellatus</name>
    <dbReference type="NCBI Taxonomy" id="259542"/>
    <lineage>
        <taxon>Eukaryota</taxon>
        <taxon>Metazoa</taxon>
        <taxon>Spiralia</taxon>
        <taxon>Lophotrochozoa</taxon>
        <taxon>Mollusca</taxon>
        <taxon>Gastropoda</taxon>
        <taxon>Heterobranchia</taxon>
        <taxon>Euthyneura</taxon>
        <taxon>Panpulmonata</taxon>
        <taxon>Sacoglossa</taxon>
        <taxon>Placobranchoidea</taxon>
        <taxon>Plakobranchidae</taxon>
        <taxon>Plakobranchus</taxon>
    </lineage>
</organism>
<evidence type="ECO:0000313" key="1">
    <source>
        <dbReference type="EMBL" id="GFO13171.1"/>
    </source>
</evidence>
<evidence type="ECO:0000313" key="2">
    <source>
        <dbReference type="Proteomes" id="UP000735302"/>
    </source>
</evidence>
<reference evidence="1 2" key="1">
    <citation type="journal article" date="2021" name="Elife">
        <title>Chloroplast acquisition without the gene transfer in kleptoplastic sea slugs, Plakobranchus ocellatus.</title>
        <authorList>
            <person name="Maeda T."/>
            <person name="Takahashi S."/>
            <person name="Yoshida T."/>
            <person name="Shimamura S."/>
            <person name="Takaki Y."/>
            <person name="Nagai Y."/>
            <person name="Toyoda A."/>
            <person name="Suzuki Y."/>
            <person name="Arimoto A."/>
            <person name="Ishii H."/>
            <person name="Satoh N."/>
            <person name="Nishiyama T."/>
            <person name="Hasebe M."/>
            <person name="Maruyama T."/>
            <person name="Minagawa J."/>
            <person name="Obokata J."/>
            <person name="Shigenobu S."/>
        </authorList>
    </citation>
    <scope>NUCLEOTIDE SEQUENCE [LARGE SCALE GENOMIC DNA]</scope>
</reference>
<dbReference type="AlphaFoldDB" id="A0AAV4B2W3"/>